<accession>A0AAW1T9M5</accession>
<comment type="caution">
    <text evidence="2">The sequence shown here is derived from an EMBL/GenBank/DDBJ whole genome shotgun (WGS) entry which is preliminary data.</text>
</comment>
<dbReference type="EMBL" id="JALJOV010000180">
    <property type="protein sequence ID" value="KAK9866209.1"/>
    <property type="molecule type" value="Genomic_DNA"/>
</dbReference>
<evidence type="ECO:0008006" key="4">
    <source>
        <dbReference type="Google" id="ProtNLM"/>
    </source>
</evidence>
<dbReference type="AlphaFoldDB" id="A0AAW1T9M5"/>
<sequence length="560" mass="61306">MAAKGLTAHYFFTWGVVQESVHDDAGSQMQSISRHNSGWRTRLGLAKAEGQSGPVDRILHMDVANKAVNTIIKEAVKDTYQVNDVINSACLEGQDLRLFVTLRDGRRLTYFFQSAQDITMFREVLEELQSGEYAGVRYPRNVIKRGMLQKRGKMSVFFDRFAVLVPDKMYVLSSKAAVYPLNVLSLAESRPAMDETIKAIWVKVSKKEYLLRGLSEDDTRDWFDVMRPIPQVVLGAADSADLGLTRVRNRGQFMEALDESGDAPLASWGSMSVPLARENSRFMLQGPQASTLQSFTSSAAAGSRGFGQVGIKGSELRTMLSKNPSMGVPSGAFSPRIAAARSDAAGQQQAGMRGNQLASHVSFSPNSFGNRKPKRSSLVQPSSPHADDMLHPQDNSFDAIFSRITGQLTPAPTLDPAFDPNAPSHGDEGNTTSPGIFDKWRSALVDSLDHDSGSQSRHEATEQQWPQMNNTDMPGIIAQHMGNEHQLHEFQDNMQSGIAPLHSGGIQGRAGPQLKGYAAKPGANPSSHFWAEPPWVCRIHLQKPAQQDGIADPAGNPRHD</sequence>
<feature type="region of interest" description="Disordered" evidence="1">
    <location>
        <begin position="339"/>
        <end position="393"/>
    </location>
</feature>
<organism evidence="2 3">
    <name type="scientific">Apatococcus fuscideae</name>
    <dbReference type="NCBI Taxonomy" id="2026836"/>
    <lineage>
        <taxon>Eukaryota</taxon>
        <taxon>Viridiplantae</taxon>
        <taxon>Chlorophyta</taxon>
        <taxon>core chlorophytes</taxon>
        <taxon>Trebouxiophyceae</taxon>
        <taxon>Chlorellales</taxon>
        <taxon>Chlorellaceae</taxon>
        <taxon>Apatococcus</taxon>
    </lineage>
</organism>
<feature type="compositionally biased region" description="Basic and acidic residues" evidence="1">
    <location>
        <begin position="447"/>
        <end position="461"/>
    </location>
</feature>
<evidence type="ECO:0000313" key="2">
    <source>
        <dbReference type="EMBL" id="KAK9866209.1"/>
    </source>
</evidence>
<gene>
    <name evidence="2" type="ORF">WJX84_010179</name>
</gene>
<evidence type="ECO:0000313" key="3">
    <source>
        <dbReference type="Proteomes" id="UP001485043"/>
    </source>
</evidence>
<evidence type="ECO:0000256" key="1">
    <source>
        <dbReference type="SAM" id="MobiDB-lite"/>
    </source>
</evidence>
<keyword evidence="3" id="KW-1185">Reference proteome</keyword>
<feature type="compositionally biased region" description="Polar residues" evidence="1">
    <location>
        <begin position="345"/>
        <end position="369"/>
    </location>
</feature>
<dbReference type="Gene3D" id="2.30.29.30">
    <property type="entry name" value="Pleckstrin-homology domain (PH domain)/Phosphotyrosine-binding domain (PTB)"/>
    <property type="match status" value="1"/>
</dbReference>
<dbReference type="InterPro" id="IPR011993">
    <property type="entry name" value="PH-like_dom_sf"/>
</dbReference>
<proteinExistence type="predicted"/>
<feature type="region of interest" description="Disordered" evidence="1">
    <location>
        <begin position="408"/>
        <end position="469"/>
    </location>
</feature>
<dbReference type="Proteomes" id="UP001485043">
    <property type="component" value="Unassembled WGS sequence"/>
</dbReference>
<name>A0AAW1T9M5_9CHLO</name>
<reference evidence="2 3" key="1">
    <citation type="journal article" date="2024" name="Nat. Commun.">
        <title>Phylogenomics reveals the evolutionary origins of lichenization in chlorophyte algae.</title>
        <authorList>
            <person name="Puginier C."/>
            <person name="Libourel C."/>
            <person name="Otte J."/>
            <person name="Skaloud P."/>
            <person name="Haon M."/>
            <person name="Grisel S."/>
            <person name="Petersen M."/>
            <person name="Berrin J.G."/>
            <person name="Delaux P.M."/>
            <person name="Dal Grande F."/>
            <person name="Keller J."/>
        </authorList>
    </citation>
    <scope>NUCLEOTIDE SEQUENCE [LARGE SCALE GENOMIC DNA]</scope>
    <source>
        <strain evidence="2 3">SAG 2523</strain>
    </source>
</reference>
<protein>
    <recommendedName>
        <fullName evidence="4">PH domain-containing protein</fullName>
    </recommendedName>
</protein>
<dbReference type="SUPFAM" id="SSF50729">
    <property type="entry name" value="PH domain-like"/>
    <property type="match status" value="1"/>
</dbReference>